<name>A0A835Q7J7_VANPL</name>
<proteinExistence type="predicted"/>
<dbReference type="Gene3D" id="1.10.510.10">
    <property type="entry name" value="Transferase(Phosphotransferase) domain 1"/>
    <property type="match status" value="1"/>
</dbReference>
<dbReference type="Proteomes" id="UP000639772">
    <property type="component" value="Chromosome 10"/>
</dbReference>
<evidence type="ECO:0008006" key="3">
    <source>
        <dbReference type="Google" id="ProtNLM"/>
    </source>
</evidence>
<sequence>MAPRSLWQLSTDLDVDNGKANPTRHRPCELFLEVTLCLDLDLYKEIIDMNIVMKHVDHSAGDVIDLLQGLLRYDPSDSLMAREALRHPFFSVSRRGGDGFEVEEDEIFHAAASAAL</sequence>
<comment type="caution">
    <text evidence="1">The sequence shown here is derived from an EMBL/GenBank/DDBJ whole genome shotgun (WGS) entry which is preliminary data.</text>
</comment>
<dbReference type="InterPro" id="IPR011009">
    <property type="entry name" value="Kinase-like_dom_sf"/>
</dbReference>
<accession>A0A835Q7J7</accession>
<dbReference type="SUPFAM" id="SSF56112">
    <property type="entry name" value="Protein kinase-like (PK-like)"/>
    <property type="match status" value="1"/>
</dbReference>
<dbReference type="OrthoDB" id="733624at2759"/>
<reference evidence="1 2" key="1">
    <citation type="journal article" date="2020" name="Nat. Food">
        <title>A phased Vanilla planifolia genome enables genetic improvement of flavour and production.</title>
        <authorList>
            <person name="Hasing T."/>
            <person name="Tang H."/>
            <person name="Brym M."/>
            <person name="Khazi F."/>
            <person name="Huang T."/>
            <person name="Chambers A.H."/>
        </authorList>
    </citation>
    <scope>NUCLEOTIDE SEQUENCE [LARGE SCALE GENOMIC DNA]</scope>
    <source>
        <tissue evidence="1">Leaf</tissue>
    </source>
</reference>
<dbReference type="AlphaFoldDB" id="A0A835Q7J7"/>
<dbReference type="EMBL" id="JADCNM010000010">
    <property type="protein sequence ID" value="KAG0465631.1"/>
    <property type="molecule type" value="Genomic_DNA"/>
</dbReference>
<evidence type="ECO:0000313" key="1">
    <source>
        <dbReference type="EMBL" id="KAG0465631.1"/>
    </source>
</evidence>
<protein>
    <recommendedName>
        <fullName evidence="3">Protein kinase domain-containing protein</fullName>
    </recommendedName>
</protein>
<organism evidence="1 2">
    <name type="scientific">Vanilla planifolia</name>
    <name type="common">Vanilla</name>
    <dbReference type="NCBI Taxonomy" id="51239"/>
    <lineage>
        <taxon>Eukaryota</taxon>
        <taxon>Viridiplantae</taxon>
        <taxon>Streptophyta</taxon>
        <taxon>Embryophyta</taxon>
        <taxon>Tracheophyta</taxon>
        <taxon>Spermatophyta</taxon>
        <taxon>Magnoliopsida</taxon>
        <taxon>Liliopsida</taxon>
        <taxon>Asparagales</taxon>
        <taxon>Orchidaceae</taxon>
        <taxon>Vanilloideae</taxon>
        <taxon>Vanilleae</taxon>
        <taxon>Vanilla</taxon>
    </lineage>
</organism>
<gene>
    <name evidence="1" type="ORF">HPP92_019795</name>
</gene>
<evidence type="ECO:0000313" key="2">
    <source>
        <dbReference type="Proteomes" id="UP000639772"/>
    </source>
</evidence>